<evidence type="ECO:0000256" key="2">
    <source>
        <dbReference type="SAM" id="Coils"/>
    </source>
</evidence>
<dbReference type="InterPro" id="IPR007921">
    <property type="entry name" value="CHAP_dom"/>
</dbReference>
<feature type="domain" description="Peptidase C51" evidence="4">
    <location>
        <begin position="295"/>
        <end position="423"/>
    </location>
</feature>
<keyword evidence="1 3" id="KW-0732">Signal</keyword>
<feature type="signal peptide" evidence="3">
    <location>
        <begin position="1"/>
        <end position="23"/>
    </location>
</feature>
<comment type="caution">
    <text evidence="5">The sequence shown here is derived from an EMBL/GenBank/DDBJ whole genome shotgun (WGS) entry which is preliminary data.</text>
</comment>
<feature type="coiled-coil region" evidence="2">
    <location>
        <begin position="103"/>
        <end position="144"/>
    </location>
</feature>
<evidence type="ECO:0000313" key="5">
    <source>
        <dbReference type="EMBL" id="MDQ0361342.1"/>
    </source>
</evidence>
<evidence type="ECO:0000259" key="4">
    <source>
        <dbReference type="PROSITE" id="PS50911"/>
    </source>
</evidence>
<feature type="chain" id="PRO_5047453843" evidence="3">
    <location>
        <begin position="24"/>
        <end position="439"/>
    </location>
</feature>
<dbReference type="InterPro" id="IPR038765">
    <property type="entry name" value="Papain-like_cys_pep_sf"/>
</dbReference>
<dbReference type="Proteomes" id="UP001230220">
    <property type="component" value="Unassembled WGS sequence"/>
</dbReference>
<evidence type="ECO:0000256" key="1">
    <source>
        <dbReference type="ARBA" id="ARBA00022729"/>
    </source>
</evidence>
<dbReference type="EMBL" id="JAUSUR010000003">
    <property type="protein sequence ID" value="MDQ0361342.1"/>
    <property type="molecule type" value="Genomic_DNA"/>
</dbReference>
<keyword evidence="2" id="KW-0175">Coiled coil</keyword>
<name>A0ABU0E380_9FIRM</name>
<keyword evidence="6" id="KW-1185">Reference proteome</keyword>
<dbReference type="Pfam" id="PF24568">
    <property type="entry name" value="CC_PcsB"/>
    <property type="match status" value="1"/>
</dbReference>
<protein>
    <submittedName>
        <fullName evidence="5">Peptidoglycan hydrolase CwlO-like protein</fullName>
    </submittedName>
</protein>
<dbReference type="RefSeq" id="WP_307407980.1">
    <property type="nucleotide sequence ID" value="NZ_JAUSUR010000003.1"/>
</dbReference>
<feature type="coiled-coil region" evidence="2">
    <location>
        <begin position="192"/>
        <end position="250"/>
    </location>
</feature>
<proteinExistence type="predicted"/>
<dbReference type="PROSITE" id="PS50911">
    <property type="entry name" value="CHAP"/>
    <property type="match status" value="1"/>
</dbReference>
<evidence type="ECO:0000313" key="6">
    <source>
        <dbReference type="Proteomes" id="UP001230220"/>
    </source>
</evidence>
<accession>A0ABU0E380</accession>
<evidence type="ECO:0000256" key="3">
    <source>
        <dbReference type="SAM" id="SignalP"/>
    </source>
</evidence>
<dbReference type="Pfam" id="PF05257">
    <property type="entry name" value="CHAP"/>
    <property type="match status" value="1"/>
</dbReference>
<reference evidence="5 6" key="1">
    <citation type="submission" date="2023-07" db="EMBL/GenBank/DDBJ databases">
        <title>Genomic Encyclopedia of Type Strains, Phase IV (KMG-IV): sequencing the most valuable type-strain genomes for metagenomic binning, comparative biology and taxonomic classification.</title>
        <authorList>
            <person name="Goeker M."/>
        </authorList>
    </citation>
    <scope>NUCLEOTIDE SEQUENCE [LARGE SCALE GENOMIC DNA]</scope>
    <source>
        <strain evidence="5 6">DSM 16784</strain>
    </source>
</reference>
<dbReference type="Gene3D" id="3.90.1720.10">
    <property type="entry name" value="endopeptidase domain like (from Nostoc punctiforme)"/>
    <property type="match status" value="1"/>
</dbReference>
<dbReference type="Gene3D" id="6.10.250.3150">
    <property type="match status" value="1"/>
</dbReference>
<gene>
    <name evidence="5" type="ORF">J2S15_002089</name>
</gene>
<dbReference type="InterPro" id="IPR057309">
    <property type="entry name" value="PcsB_CC"/>
</dbReference>
<dbReference type="SUPFAM" id="SSF54001">
    <property type="entry name" value="Cysteine proteinases"/>
    <property type="match status" value="1"/>
</dbReference>
<sequence length="439" mass="48070">MKKMKRFSIVAVALVLMLTAVLYKGSEVEANDFEGNESYWTDVCSQYITDASLKQTCNEYKSYLQNKANEKLDEASKVQSQVDEVEGDLAALGELAYSYKDQIAQVESEISAKEASIAELDASIAAVNEEIRVQEEKIAQRKESIKSRMVDLQYSMNSNEYINYIMGAEDLVDFIQRSESIGTFTEYDNTKMDELNDEIAVLADQREEQQRMQETQEAEKAVLEQEKERVSAMNDENEKLLATLETKKTELAGQQAAASDAASAYSSLMPSEAVYIPPSVGQEGGGNAGNAANSGEINFYSDWYKSPYNIISNVNLTGQCTWFVHGRVGEKSNGAYRNSIPTGNANTWYAAAGLPKGSEPRSNSLIVWGNGSYGHVAYVESYDSATGTIRITEGNVNAPNGGLGYGTSLATAIAYTNDMTLPYSSLTSSRGAPIGFIYL</sequence>
<organism evidence="5 6">
    <name type="scientific">Breznakia pachnodae</name>
    <dbReference type="NCBI Taxonomy" id="265178"/>
    <lineage>
        <taxon>Bacteria</taxon>
        <taxon>Bacillati</taxon>
        <taxon>Bacillota</taxon>
        <taxon>Erysipelotrichia</taxon>
        <taxon>Erysipelotrichales</taxon>
        <taxon>Erysipelotrichaceae</taxon>
        <taxon>Breznakia</taxon>
    </lineage>
</organism>